<evidence type="ECO:0000259" key="7">
    <source>
        <dbReference type="PROSITE" id="PS50926"/>
    </source>
</evidence>
<dbReference type="SMART" id="SM00670">
    <property type="entry name" value="PINc"/>
    <property type="match status" value="1"/>
</dbReference>
<dbReference type="SUPFAM" id="SSF88723">
    <property type="entry name" value="PIN domain-like"/>
    <property type="match status" value="1"/>
</dbReference>
<evidence type="ECO:0000256" key="3">
    <source>
        <dbReference type="ARBA" id="ARBA00022722"/>
    </source>
</evidence>
<dbReference type="Proteomes" id="UP001218638">
    <property type="component" value="Chromosome"/>
</dbReference>
<keyword evidence="3" id="KW-0540">Nuclease</keyword>
<proteinExistence type="predicted"/>
<dbReference type="Gene3D" id="3.40.50.1010">
    <property type="entry name" value="5'-nuclease"/>
    <property type="match status" value="1"/>
</dbReference>
<feature type="transmembrane region" description="Helical" evidence="6">
    <location>
        <begin position="93"/>
        <end position="114"/>
    </location>
</feature>
<dbReference type="InterPro" id="IPR052041">
    <property type="entry name" value="Nucleic_acid_metab_PIN/TRAM"/>
</dbReference>
<keyword evidence="5" id="KW-0460">Magnesium</keyword>
<evidence type="ECO:0000256" key="4">
    <source>
        <dbReference type="ARBA" id="ARBA00022801"/>
    </source>
</evidence>
<keyword evidence="6" id="KW-0812">Transmembrane</keyword>
<gene>
    <name evidence="8" type="ORF">PXH66_13205</name>
</gene>
<dbReference type="CDD" id="cd09877">
    <property type="entry name" value="PIN_YacL-like"/>
    <property type="match status" value="1"/>
</dbReference>
<dbReference type="InterPro" id="IPR029060">
    <property type="entry name" value="PIN-like_dom_sf"/>
</dbReference>
<dbReference type="PANTHER" id="PTHR11603:SF147">
    <property type="entry name" value="MEMBRANE PROTEIN"/>
    <property type="match status" value="1"/>
</dbReference>
<keyword evidence="9" id="KW-1185">Reference proteome</keyword>
<keyword evidence="6" id="KW-0472">Membrane</keyword>
<evidence type="ECO:0000313" key="8">
    <source>
        <dbReference type="EMBL" id="WED63289.1"/>
    </source>
</evidence>
<evidence type="ECO:0000256" key="2">
    <source>
        <dbReference type="ARBA" id="ARBA00022679"/>
    </source>
</evidence>
<dbReference type="InterPro" id="IPR002716">
    <property type="entry name" value="PIN_dom"/>
</dbReference>
<organism evidence="8 9">
    <name type="scientific">Synoicihabitans lomoniglobus</name>
    <dbReference type="NCBI Taxonomy" id="2909285"/>
    <lineage>
        <taxon>Bacteria</taxon>
        <taxon>Pseudomonadati</taxon>
        <taxon>Verrucomicrobiota</taxon>
        <taxon>Opitutia</taxon>
        <taxon>Opitutales</taxon>
        <taxon>Opitutaceae</taxon>
        <taxon>Synoicihabitans</taxon>
    </lineage>
</organism>
<reference evidence="8" key="1">
    <citation type="submission" date="2023-03" db="EMBL/GenBank/DDBJ databases">
        <title>Lomoglobus Profundus gen. nov., sp. nov., a novel member of the phylum Verrucomicrobia, isolated from deep-marine sediment of South China Sea.</title>
        <authorList>
            <person name="Ahmad T."/>
            <person name="Ishaq S.E."/>
            <person name="Wang F."/>
        </authorList>
    </citation>
    <scope>NUCLEOTIDE SEQUENCE</scope>
    <source>
        <strain evidence="8">LMO-M01</strain>
    </source>
</reference>
<keyword evidence="4" id="KW-0378">Hydrolase</keyword>
<dbReference type="KEGG" id="slom:PXH66_13205"/>
<feature type="transmembrane region" description="Helical" evidence="6">
    <location>
        <begin position="34"/>
        <end position="55"/>
    </location>
</feature>
<dbReference type="PANTHER" id="PTHR11603">
    <property type="entry name" value="AAA FAMILY ATPASE"/>
    <property type="match status" value="1"/>
</dbReference>
<evidence type="ECO:0000256" key="1">
    <source>
        <dbReference type="ARBA" id="ARBA00001946"/>
    </source>
</evidence>
<comment type="cofactor">
    <cofactor evidence="1">
        <name>Mg(2+)</name>
        <dbReference type="ChEBI" id="CHEBI:18420"/>
    </cofactor>
</comment>
<dbReference type="EMBL" id="CP119075">
    <property type="protein sequence ID" value="WED63289.1"/>
    <property type="molecule type" value="Genomic_DNA"/>
</dbReference>
<evidence type="ECO:0000313" key="9">
    <source>
        <dbReference type="Proteomes" id="UP001218638"/>
    </source>
</evidence>
<accession>A0AAF0CP32</accession>
<name>A0AAF0CP32_9BACT</name>
<feature type="domain" description="TRAM" evidence="7">
    <location>
        <begin position="265"/>
        <end position="326"/>
    </location>
</feature>
<keyword evidence="6" id="KW-1133">Transmembrane helix</keyword>
<protein>
    <submittedName>
        <fullName evidence="8">PIN domain-containing protein</fullName>
    </submittedName>
</protein>
<dbReference type="Pfam" id="PF01850">
    <property type="entry name" value="PIN"/>
    <property type="match status" value="1"/>
</dbReference>
<dbReference type="GO" id="GO:0016787">
    <property type="term" value="F:hydrolase activity"/>
    <property type="evidence" value="ECO:0007669"/>
    <property type="project" value="UniProtKB-KW"/>
</dbReference>
<dbReference type="PROSITE" id="PS50926">
    <property type="entry name" value="TRAM"/>
    <property type="match status" value="1"/>
</dbReference>
<dbReference type="GO" id="GO:0016740">
    <property type="term" value="F:transferase activity"/>
    <property type="evidence" value="ECO:0007669"/>
    <property type="project" value="UniProtKB-KW"/>
</dbReference>
<dbReference type="RefSeq" id="WP_330928641.1">
    <property type="nucleotide sequence ID" value="NZ_CP119075.1"/>
</dbReference>
<evidence type="ECO:0000256" key="5">
    <source>
        <dbReference type="ARBA" id="ARBA00022842"/>
    </source>
</evidence>
<feature type="transmembrane region" description="Helical" evidence="6">
    <location>
        <begin position="62"/>
        <end position="81"/>
    </location>
</feature>
<keyword evidence="2" id="KW-0808">Transferase</keyword>
<dbReference type="AlphaFoldDB" id="A0AAF0CP32"/>
<sequence length="334" mass="36571">MNKTLLPIRVMFIALCAGTGWLVCYTIREWDDFRVVATFIGMSIGVLVVLVDVMLKGFSLRGLSALSFGLAVGSVISYLIGTSPLFIEGDEQIIYLSRLALFLIVTYMCTVIALRGKDEFNLVIPYVRFVPHEVDVPLVVVDTSALIDGRVARICETGFLSGALVIPRFVLEELQRVADSTEPGKQARGRRGLEVLGALRRLKQLDLRIHESEARSGEVDAKLVFLAQSMKAKLLTTDYNLAKMAEFHGVPWLNLSSLVKSMRQEHLVGESIDIDLVKTGREEHQGVGYLDDGSMVVVEQARTLVGTRVSAHISSILPSAGGKIIFAKLIGPAA</sequence>
<feature type="transmembrane region" description="Helical" evidence="6">
    <location>
        <begin position="7"/>
        <end position="28"/>
    </location>
</feature>
<evidence type="ECO:0000256" key="6">
    <source>
        <dbReference type="SAM" id="Phobius"/>
    </source>
</evidence>
<dbReference type="InterPro" id="IPR002792">
    <property type="entry name" value="TRAM_dom"/>
</dbReference>
<dbReference type="GO" id="GO:0004518">
    <property type="term" value="F:nuclease activity"/>
    <property type="evidence" value="ECO:0007669"/>
    <property type="project" value="UniProtKB-KW"/>
</dbReference>